<dbReference type="InterPro" id="IPR036388">
    <property type="entry name" value="WH-like_DNA-bd_sf"/>
</dbReference>
<evidence type="ECO:0000259" key="6">
    <source>
        <dbReference type="Pfam" id="PF01628"/>
    </source>
</evidence>
<dbReference type="Gene3D" id="3.30.450.40">
    <property type="match status" value="1"/>
</dbReference>
<dbReference type="InterPro" id="IPR023120">
    <property type="entry name" value="WHTH_transcript_rep_HrcA_IDD"/>
</dbReference>
<comment type="caution">
    <text evidence="7">The sequence shown here is derived from an EMBL/GenBank/DDBJ whole genome shotgun (WGS) entry which is preliminary data.</text>
</comment>
<evidence type="ECO:0000256" key="2">
    <source>
        <dbReference type="ARBA" id="ARBA00023015"/>
    </source>
</evidence>
<dbReference type="PIRSF" id="PIRSF005485">
    <property type="entry name" value="HrcA"/>
    <property type="match status" value="1"/>
</dbReference>
<dbReference type="InterPro" id="IPR029016">
    <property type="entry name" value="GAF-like_dom_sf"/>
</dbReference>
<dbReference type="InterPro" id="IPR002571">
    <property type="entry name" value="HrcA"/>
</dbReference>
<comment type="similarity">
    <text evidence="5">Belongs to the HrcA family.</text>
</comment>
<keyword evidence="3 5" id="KW-0346">Stress response</keyword>
<dbReference type="Pfam" id="PF01628">
    <property type="entry name" value="HrcA"/>
    <property type="match status" value="1"/>
</dbReference>
<dbReference type="HAMAP" id="MF_00081">
    <property type="entry name" value="HrcA"/>
    <property type="match status" value="1"/>
</dbReference>
<reference evidence="7 8" key="1">
    <citation type="submission" date="2020-10" db="EMBL/GenBank/DDBJ databases">
        <title>Ca. Dormibacterota MAGs.</title>
        <authorList>
            <person name="Montgomery K."/>
        </authorList>
    </citation>
    <scope>NUCLEOTIDE SEQUENCE [LARGE SCALE GENOMIC DNA]</scope>
    <source>
        <strain evidence="7">Mitchell_Peninsula_5</strain>
    </source>
</reference>
<dbReference type="AlphaFoldDB" id="A0A934KQL3"/>
<dbReference type="GO" id="GO:0003677">
    <property type="term" value="F:DNA binding"/>
    <property type="evidence" value="ECO:0007669"/>
    <property type="project" value="InterPro"/>
</dbReference>
<dbReference type="SUPFAM" id="SSF46785">
    <property type="entry name" value="Winged helix' DNA-binding domain"/>
    <property type="match status" value="1"/>
</dbReference>
<proteinExistence type="inferred from homology"/>
<dbReference type="InterPro" id="IPR036390">
    <property type="entry name" value="WH_DNA-bd_sf"/>
</dbReference>
<dbReference type="Gene3D" id="1.10.10.10">
    <property type="entry name" value="Winged helix-like DNA-binding domain superfamily/Winged helix DNA-binding domain"/>
    <property type="match status" value="1"/>
</dbReference>
<evidence type="ECO:0000256" key="4">
    <source>
        <dbReference type="ARBA" id="ARBA00023163"/>
    </source>
</evidence>
<keyword evidence="4 5" id="KW-0804">Transcription</keyword>
<dbReference type="GO" id="GO:0045892">
    <property type="term" value="P:negative regulation of DNA-templated transcription"/>
    <property type="evidence" value="ECO:0007669"/>
    <property type="project" value="UniProtKB-UniRule"/>
</dbReference>
<evidence type="ECO:0000313" key="7">
    <source>
        <dbReference type="EMBL" id="MBJ7610669.1"/>
    </source>
</evidence>
<keyword evidence="1 5" id="KW-0678">Repressor</keyword>
<dbReference type="InterPro" id="IPR021153">
    <property type="entry name" value="HrcA_C"/>
</dbReference>
<dbReference type="SUPFAM" id="SSF55781">
    <property type="entry name" value="GAF domain-like"/>
    <property type="match status" value="1"/>
</dbReference>
<evidence type="ECO:0000256" key="5">
    <source>
        <dbReference type="HAMAP-Rule" id="MF_00081"/>
    </source>
</evidence>
<accession>A0A934KQL3</accession>
<keyword evidence="2 5" id="KW-0805">Transcription regulation</keyword>
<comment type="function">
    <text evidence="5">Negative regulator of class I heat shock genes (grpE-dnaK-dnaJ and groELS operons). Prevents heat-shock induction of these operons.</text>
</comment>
<gene>
    <name evidence="5 7" type="primary">hrcA</name>
    <name evidence="7" type="ORF">JF887_14775</name>
</gene>
<evidence type="ECO:0000256" key="3">
    <source>
        <dbReference type="ARBA" id="ARBA00023016"/>
    </source>
</evidence>
<protein>
    <recommendedName>
        <fullName evidence="5">Heat-inducible transcription repressor HrcA</fullName>
    </recommendedName>
</protein>
<dbReference type="Gene3D" id="3.30.390.60">
    <property type="entry name" value="Heat-inducible transcription repressor hrca homolog, domain 3"/>
    <property type="match status" value="1"/>
</dbReference>
<dbReference type="PANTHER" id="PTHR34824:SF1">
    <property type="entry name" value="HEAT-INDUCIBLE TRANSCRIPTION REPRESSOR HRCA"/>
    <property type="match status" value="1"/>
</dbReference>
<feature type="domain" description="Heat-inducible transcription repressor HrcA C-terminal" evidence="6">
    <location>
        <begin position="113"/>
        <end position="331"/>
    </location>
</feature>
<sequence length="351" mass="38061">MSALETSVPIPLDLRKQQILKAVVADYTRTGVPVGSHALAVHLATWSSATIRNELANLVDVGYLLQPHTSAGRVPSDLGYRYYVDFLMEEEAVPVAVRRQMDPFFSHAAAGLEETLEVAARALALATDAVSMVTAPRALGARLKHLDLISLEPQHALLLIVLDGNLIRQQPVALGRPTEQIELSALAQRLNAALCGGLACEVATMGPPAEEADAPMWSMAVTAISAIMESVDAGQDTLVVHDGVRNLLHQPEFGDVGRFQEVLDLLEEERVLGEMLAAIESDHGTRIMIGRETGLEQLRQCSLVMTTYRVGTQRWGTLGVLGPTRMQYSQVAPRVRYVATRVGDSLSRMLG</sequence>
<dbReference type="EMBL" id="JAEKNN010000072">
    <property type="protein sequence ID" value="MBJ7610669.1"/>
    <property type="molecule type" value="Genomic_DNA"/>
</dbReference>
<organism evidence="7 8">
    <name type="scientific">Candidatus Amunia macphersoniae</name>
    <dbReference type="NCBI Taxonomy" id="3127014"/>
    <lineage>
        <taxon>Bacteria</taxon>
        <taxon>Bacillati</taxon>
        <taxon>Candidatus Dormiibacterota</taxon>
        <taxon>Candidatus Dormibacteria</taxon>
        <taxon>Candidatus Aeolococcales</taxon>
        <taxon>Candidatus Aeolococcaceae</taxon>
        <taxon>Candidatus Amunia</taxon>
    </lineage>
</organism>
<name>A0A934KQL3_9BACT</name>
<evidence type="ECO:0000256" key="1">
    <source>
        <dbReference type="ARBA" id="ARBA00022491"/>
    </source>
</evidence>
<dbReference type="Proteomes" id="UP000614410">
    <property type="component" value="Unassembled WGS sequence"/>
</dbReference>
<evidence type="ECO:0000313" key="8">
    <source>
        <dbReference type="Proteomes" id="UP000614410"/>
    </source>
</evidence>
<dbReference type="PANTHER" id="PTHR34824">
    <property type="entry name" value="HEAT-INDUCIBLE TRANSCRIPTION REPRESSOR HRCA"/>
    <property type="match status" value="1"/>
</dbReference>
<dbReference type="NCBIfam" id="TIGR00331">
    <property type="entry name" value="hrcA"/>
    <property type="match status" value="1"/>
</dbReference>